<reference evidence="2" key="1">
    <citation type="journal article" date="2019" name="Int. J. Syst. Evol. Microbiol.">
        <title>The Global Catalogue of Microorganisms (GCM) 10K type strain sequencing project: providing services to taxonomists for standard genome sequencing and annotation.</title>
        <authorList>
            <consortium name="The Broad Institute Genomics Platform"/>
            <consortium name="The Broad Institute Genome Sequencing Center for Infectious Disease"/>
            <person name="Wu L."/>
            <person name="Ma J."/>
        </authorList>
    </citation>
    <scope>NUCLEOTIDE SEQUENCE [LARGE SCALE GENOMIC DNA]</scope>
    <source>
        <strain evidence="2">JCM 17250</strain>
    </source>
</reference>
<evidence type="ECO:0000313" key="1">
    <source>
        <dbReference type="EMBL" id="GAA4071974.1"/>
    </source>
</evidence>
<proteinExistence type="predicted"/>
<dbReference type="EMBL" id="BAABDL010000086">
    <property type="protein sequence ID" value="GAA4071974.1"/>
    <property type="molecule type" value="Genomic_DNA"/>
</dbReference>
<keyword evidence="2" id="KW-1185">Reference proteome</keyword>
<evidence type="ECO:0000313" key="2">
    <source>
        <dbReference type="Proteomes" id="UP001501734"/>
    </source>
</evidence>
<name>A0ABP7VPW6_9BACI</name>
<dbReference type="Proteomes" id="UP001501734">
    <property type="component" value="Unassembled WGS sequence"/>
</dbReference>
<dbReference type="Gene3D" id="3.40.50.720">
    <property type="entry name" value="NAD(P)-binding Rossmann-like Domain"/>
    <property type="match status" value="1"/>
</dbReference>
<protein>
    <submittedName>
        <fullName evidence="1">Uncharacterized protein</fullName>
    </submittedName>
</protein>
<gene>
    <name evidence="1" type="ORF">GCM10022410_16980</name>
</gene>
<accession>A0ABP7VPW6</accession>
<organism evidence="1 2">
    <name type="scientific">Amphibacillus indicireducens</name>
    <dbReference type="NCBI Taxonomy" id="1076330"/>
    <lineage>
        <taxon>Bacteria</taxon>
        <taxon>Bacillati</taxon>
        <taxon>Bacillota</taxon>
        <taxon>Bacilli</taxon>
        <taxon>Bacillales</taxon>
        <taxon>Bacillaceae</taxon>
        <taxon>Amphibacillus</taxon>
    </lineage>
</organism>
<sequence length="299" mass="34682">MLIENLRKKKRRVVVVADRLPHEVIKYLEANRIAVIHHHDQQENKYTKAGISRAKNIIMLHQQDIDNLNEFIDFQTDFTKYKRKNHQLVVYIHLHEPQSRVLFAELDKTMNGYDPAIKVKQINIYQSFAQALFEKQSILKSVQANNSAHLLIIGFGSIGQQIALQASAQLSGLSKTKFKITALDQFIMEAKRDWLSDYPDTVESVPITFRSFDIKSDRLEEVIREQEQPVTHIFICLDDDLDLWAGIELSNKFPQVPIFIEYSEGSFAEKWIQSEVSGNRLIYSLGTFQEVLTEENIFK</sequence>
<comment type="caution">
    <text evidence="1">The sequence shown here is derived from an EMBL/GenBank/DDBJ whole genome shotgun (WGS) entry which is preliminary data.</text>
</comment>